<evidence type="ECO:0000313" key="1">
    <source>
        <dbReference type="EMBL" id="MDR6376225.1"/>
    </source>
</evidence>
<sequence>MQHLVYSRKRPLELKRFLLAMRSNFHEYKGLDTETKRLPVESKTVTFDHTCFLQASNTSPAR</sequence>
<evidence type="ECO:0000313" key="2">
    <source>
        <dbReference type="Proteomes" id="UP001185254"/>
    </source>
</evidence>
<name>A0ABU1KZ28_9BURK</name>
<dbReference type="EMBL" id="JAVDQN010000002">
    <property type="protein sequence ID" value="MDR6376225.1"/>
    <property type="molecule type" value="Genomic_DNA"/>
</dbReference>
<gene>
    <name evidence="1" type="ORF">J2776_002925</name>
</gene>
<dbReference type="RefSeq" id="WP_310067230.1">
    <property type="nucleotide sequence ID" value="NZ_JAVDQN010000002.1"/>
</dbReference>
<proteinExistence type="predicted"/>
<reference evidence="1 2" key="1">
    <citation type="submission" date="2023-07" db="EMBL/GenBank/DDBJ databases">
        <title>Sorghum-associated microbial communities from plants grown in Nebraska, USA.</title>
        <authorList>
            <person name="Schachtman D."/>
        </authorList>
    </citation>
    <scope>NUCLEOTIDE SEQUENCE [LARGE SCALE GENOMIC DNA]</scope>
    <source>
        <strain evidence="1 2">DS1039</strain>
    </source>
</reference>
<keyword evidence="2" id="KW-1185">Reference proteome</keyword>
<protein>
    <submittedName>
        <fullName evidence="1">Uncharacterized protein</fullName>
    </submittedName>
</protein>
<dbReference type="Proteomes" id="UP001185254">
    <property type="component" value="Unassembled WGS sequence"/>
</dbReference>
<organism evidence="1 2">
    <name type="scientific">Paraburkholderia caledonica</name>
    <dbReference type="NCBI Taxonomy" id="134536"/>
    <lineage>
        <taxon>Bacteria</taxon>
        <taxon>Pseudomonadati</taxon>
        <taxon>Pseudomonadota</taxon>
        <taxon>Betaproteobacteria</taxon>
        <taxon>Burkholderiales</taxon>
        <taxon>Burkholderiaceae</taxon>
        <taxon>Paraburkholderia</taxon>
    </lineage>
</organism>
<comment type="caution">
    <text evidence="1">The sequence shown here is derived from an EMBL/GenBank/DDBJ whole genome shotgun (WGS) entry which is preliminary data.</text>
</comment>
<accession>A0ABU1KZ28</accession>